<feature type="region of interest" description="Disordered" evidence="5">
    <location>
        <begin position="58"/>
        <end position="86"/>
    </location>
</feature>
<keyword evidence="6" id="KW-0812">Transmembrane</keyword>
<protein>
    <submittedName>
        <fullName evidence="8">Yd repeat protein</fullName>
    </submittedName>
</protein>
<dbReference type="PANTHER" id="PTHR32305">
    <property type="match status" value="1"/>
</dbReference>
<dbReference type="Pfam" id="PF13517">
    <property type="entry name" value="FG-GAP_3"/>
    <property type="match status" value="1"/>
</dbReference>
<dbReference type="InterPro" id="IPR006530">
    <property type="entry name" value="YD"/>
</dbReference>
<name>E4TC81_RIEAD</name>
<evidence type="ECO:0000256" key="4">
    <source>
        <dbReference type="ARBA" id="ARBA00023026"/>
    </source>
</evidence>
<dbReference type="InterPro" id="IPR029115">
    <property type="entry name" value="Ntox23"/>
</dbReference>
<dbReference type="InterPro" id="IPR050708">
    <property type="entry name" value="T6SS_VgrG/RHS"/>
</dbReference>
<keyword evidence="2" id="KW-0964">Secreted</keyword>
<proteinExistence type="predicted"/>
<comment type="subcellular location">
    <subcellularLocation>
        <location evidence="1">Secreted</location>
    </subcellularLocation>
</comment>
<organism evidence="8 9">
    <name type="scientific">Riemerella anatipestifer (strain ATCC 11845 / DSM 15868 / JCM 9532 / NCTC 11014)</name>
    <dbReference type="NCBI Taxonomy" id="693978"/>
    <lineage>
        <taxon>Bacteria</taxon>
        <taxon>Pseudomonadati</taxon>
        <taxon>Bacteroidota</taxon>
        <taxon>Flavobacteriia</taxon>
        <taxon>Flavobacteriales</taxon>
        <taxon>Weeksellaceae</taxon>
        <taxon>Riemerella</taxon>
    </lineage>
</organism>
<evidence type="ECO:0000259" key="7">
    <source>
        <dbReference type="Pfam" id="PF15528"/>
    </source>
</evidence>
<sequence length="2323" mass="260250">MKKLYSLLTLICSLGFGQTILNQPENSSRTVEDPNTIILTNGFHAKGNNVFVARIGENVQSSPSPSDSNSGISNPSGTIGTNNFHDTQGNIEVTASGQLQYTLPIALPPGVKSVAPQINLVYTSGSGNGIAGYGWNLSGITAISRMGKTIEKDGRVEGIKLNYDDYYSFNGQRLILKSGEYGKNGAEYTTEKYSNVKIKSLGNINGYFQGPEYWEVTFEDGSQAWYGTTSSARTPIEYNIVKWKDAQGNYITYNYTQSNNVAAISSIEWGGNETLNKPHFNRILFSYQTREIKETSYVEGIYFLQDKLLSSVQVLTNGKQFKKYTISYNNSTGSKYQFVRNITEYNSANEAANPINFGYEGVSFTSKTSNFTDNENNKIVGDFNGDGKLDFIKYFDTFKECIDRSEETICEDRGYEIPCYTQTNCISEVTYPEGLYLFESMMDDNFNKKQIHIGTSDFSKTDFNTTAIPITLRTKEGILKQQQGFVLYKKTSNSVTGKDDLEIQIYSIDSNDYRVTKEYSKIIPNSIYDRTVGSAISSDYYTETSIGKIRSVDLNSDGLAEIIISANDFTCVKQRDGSDMIQEYYIERIPDTSCSNSNRYLVLEPFNNDINVSTISLYPYDKDIIDSYKTGDFNGDGKLDFLRFDSNKQPFITNINKNLDTGQFVDNHLSYGNTKLEGLVENAITGDFNGDGKTDLLIPQEKNNYKWNLYISKGNGFLKQSIDNLSYYRPDADHYEESGRYYYYGRNYLVQDINQDGKDDFIEIGVHSRQNRYPSNNFANFIVNLFENNGPNANGNISFSKKNIDGHSESVSSVPKVFTPYSLANYTNYPFIYSKGDGYLYTNAPNPSSHRGTPHSFQIFSPMVGNYLINNNYNQLILTIRGLLFKYSTESLNKAAHITSITQGGVTTTIDYKELDPKVNPNFYAPVKKETYPFVEMDRVAQSYAVAQLQQTFDNGGKNIIRKQDFRYRGLLSHLQGRGMIGFRQTARSSWYTDEFRNTIVWSGAEIDPHQEGVPIKEWSIKTTNEAEIFPSDLSFSNRKLLALKTTEYRTDLLADGAKVDAITDTNRNRIVKALVPVRNTSKDFIKDVTTKSTITYDNFYLPTRTITQTLSGSSVFATSTTSLEYLPPNLSATGKDYHVGRPRSKTELMQAYGDSKGAKEEYTYENNLLKTLKTWNRDSSGWLQETYNYDGFGNIIQKTVTNSVDSHTQNSKTEYESKGRFVVKKTDNLGLVTHITYNDWGQVLTQTDPLGNKITNTYDAWGKLLTAKTNLGGVSTYTYEKLGNGDTKTTEYSPDGSVSISFTNKIGQTYKSTSKAFGNQWVSKSVMFDGLGRKIKESEPYFDHQNPTQWNTIEYDVYSRPIKATAFTGKIVTTQYTQNTVTTTETNANNRFKKQTFDALGNISTSADKGGTITFKYNAAGEQIEAKYGTNTVTTKYDAWGRKIEFNDPSNGIYRYEYNGFGQNTKTISPKGTKTYTYNTKGQLVSQRELSTDNTNATDKSISYTYNAKGLVVKKAGVSKGKTYTSSLVYDGFGRVLSSSEENNGRYFMQKDIVYDDKNRVISYEKSLYSGGTYTKALIENIYDPWSGALYQLKDKVSGKVLWQLQQHNAKGQVTQAKLGASTIENTYDTNGFLTNINHSSARKPSILQISYRFDAIKNELNSRTTGGDFNILESFTYDENNRLTNWTNPVTGQMHHNIYDAQGRIIENDQLGKISFGNSQKIYQPTAVTLNATGEQNLKNDLVQQISYNENNDPLLIQGVKGDLRFEYGLSSMRQVMSFGGKIASGSHGKFTRYYSEDGSYEITLDHATGREKHTLYIGGTPYESDIIYLKNYTESQASYKFLHKDYLGSILAISDEAGNKLEQRHYDAWGNLTHLKIGEQATITDKNQIKDYLASSNLITDRGYTSHEHLAEVGLIHMNGRLYDPLLRRFLNADENIQDGFNTQNYNKYGYVLNNPLMYNDPSGEIFFFAILTPILGEVLAGVVAGAIAGAIVGATSYVLSAVISSNWNWGGFAKSILMGAISGAISGGMNPGIFSSAAGTLYRMGGQAISSILPSWNISIGNFDFNFSPSIAIGKGWGFGANISATFRSGDFAISAGIGIMNYGAHQGSGKSGWEYRKSLMAGFEGKNGNLGFMLGTNMWKGLHQQQTGIVRFQSGDFSLSYENDGAPFGHTLGDNHDRLRTAAVNLTIGEFSAGFNLFTGERFESSYYDNKTSYNSSDILSDVIPHDYWQMSKSSIGEYGEKYKFGIVKEVGKQYRLGAAYVGWGNYRIGIDSDRHVRHAIQNRLAHTFLSPQPGFRVLSNAINPYFQYRTRNQFTSW</sequence>
<keyword evidence="4" id="KW-0843">Virulence</keyword>
<keyword evidence="6" id="KW-0472">Membrane</keyword>
<feature type="domain" description="Bacterial toxin 23" evidence="7">
    <location>
        <begin position="2081"/>
        <end position="2293"/>
    </location>
</feature>
<dbReference type="GO" id="GO:0005737">
    <property type="term" value="C:cytoplasm"/>
    <property type="evidence" value="ECO:0007669"/>
    <property type="project" value="InterPro"/>
</dbReference>
<dbReference type="KEGG" id="ran:Riean_0967"/>
<evidence type="ECO:0000256" key="1">
    <source>
        <dbReference type="ARBA" id="ARBA00004613"/>
    </source>
</evidence>
<dbReference type="GO" id="GO:0005576">
    <property type="term" value="C:extracellular region"/>
    <property type="evidence" value="ECO:0007669"/>
    <property type="project" value="UniProtKB-SubCell"/>
</dbReference>
<dbReference type="InterPro" id="IPR003284">
    <property type="entry name" value="Sal_SpvB"/>
</dbReference>
<evidence type="ECO:0000256" key="2">
    <source>
        <dbReference type="ARBA" id="ARBA00022525"/>
    </source>
</evidence>
<dbReference type="InterPro" id="IPR022385">
    <property type="entry name" value="Rhs_assc_core"/>
</dbReference>
<dbReference type="Gene3D" id="2.180.10.10">
    <property type="entry name" value="RHS repeat-associated core"/>
    <property type="match status" value="1"/>
</dbReference>
<dbReference type="InterPro" id="IPR013517">
    <property type="entry name" value="FG-GAP"/>
</dbReference>
<dbReference type="NCBIfam" id="TIGR01643">
    <property type="entry name" value="YD_repeat_2x"/>
    <property type="match status" value="1"/>
</dbReference>
<dbReference type="EMBL" id="CP003388">
    <property type="protein sequence ID" value="AFD56130.1"/>
    <property type="molecule type" value="Genomic_DNA"/>
</dbReference>
<dbReference type="InterPro" id="IPR028994">
    <property type="entry name" value="Integrin_alpha_N"/>
</dbReference>
<dbReference type="SUPFAM" id="SSF69318">
    <property type="entry name" value="Integrin alpha N-terminal domain"/>
    <property type="match status" value="1"/>
</dbReference>
<feature type="compositionally biased region" description="Low complexity" evidence="5">
    <location>
        <begin position="61"/>
        <end position="77"/>
    </location>
</feature>
<dbReference type="NCBIfam" id="TIGR03696">
    <property type="entry name" value="Rhs_assc_core"/>
    <property type="match status" value="1"/>
</dbReference>
<evidence type="ECO:0000313" key="9">
    <source>
        <dbReference type="Proteomes" id="UP000010093"/>
    </source>
</evidence>
<dbReference type="PANTHER" id="PTHR32305:SF15">
    <property type="entry name" value="PROTEIN RHSA-RELATED"/>
    <property type="match status" value="1"/>
</dbReference>
<dbReference type="Proteomes" id="UP000010093">
    <property type="component" value="Chromosome"/>
</dbReference>
<evidence type="ECO:0000256" key="3">
    <source>
        <dbReference type="ARBA" id="ARBA00022729"/>
    </source>
</evidence>
<evidence type="ECO:0000313" key="8">
    <source>
        <dbReference type="EMBL" id="AFD56130.1"/>
    </source>
</evidence>
<dbReference type="HOGENOM" id="CLU_000852_2_0_10"/>
<dbReference type="Pfam" id="PF15528">
    <property type="entry name" value="Ntox23"/>
    <property type="match status" value="1"/>
</dbReference>
<evidence type="ECO:0000256" key="6">
    <source>
        <dbReference type="SAM" id="Phobius"/>
    </source>
</evidence>
<dbReference type="Pfam" id="PF03534">
    <property type="entry name" value="SpvB"/>
    <property type="match status" value="1"/>
</dbReference>
<dbReference type="RefSeq" id="WP_004917200.1">
    <property type="nucleotide sequence ID" value="NC_014738.1"/>
</dbReference>
<evidence type="ECO:0000256" key="5">
    <source>
        <dbReference type="SAM" id="MobiDB-lite"/>
    </source>
</evidence>
<keyword evidence="6" id="KW-1133">Transmembrane helix</keyword>
<dbReference type="GeneID" id="93718069"/>
<keyword evidence="3" id="KW-0732">Signal</keyword>
<reference evidence="8 9" key="1">
    <citation type="journal article" date="2012" name="J. Bacteriol.">
        <title>Complete genome sequence of Riemerella anatipestifer reference strain.</title>
        <authorList>
            <person name="Wang X."/>
            <person name="Zhu D."/>
            <person name="Wang M."/>
            <person name="Cheng A."/>
            <person name="Jia R."/>
            <person name="Zhou Y."/>
            <person name="Chen Z."/>
            <person name="Luo Q."/>
            <person name="Liu F."/>
            <person name="Wang Y."/>
            <person name="Chen X.Y."/>
        </authorList>
    </citation>
    <scope>NUCLEOTIDE SEQUENCE [LARGE SCALE GENOMIC DNA]</scope>
    <source>
        <strain evidence="9">DSM 15868</strain>
    </source>
</reference>
<dbReference type="PATRIC" id="fig|693978.17.peg.1215"/>
<dbReference type="KEGG" id="rai:RA0C_1229"/>
<gene>
    <name evidence="8" type="ORF">RA0C_1229</name>
</gene>
<feature type="transmembrane region" description="Helical" evidence="6">
    <location>
        <begin position="1970"/>
        <end position="2003"/>
    </location>
</feature>
<accession>E4TC81</accession>